<keyword evidence="2" id="KW-1185">Reference proteome</keyword>
<dbReference type="EMBL" id="JARK01001353">
    <property type="protein sequence ID" value="EYC22598.1"/>
    <property type="molecule type" value="Genomic_DNA"/>
</dbReference>
<dbReference type="AlphaFoldDB" id="A0A016V7B7"/>
<comment type="caution">
    <text evidence="1">The sequence shown here is derived from an EMBL/GenBank/DDBJ whole genome shotgun (WGS) entry which is preliminary data.</text>
</comment>
<reference evidence="2" key="1">
    <citation type="journal article" date="2015" name="Nat. Genet.">
        <title>The genome and transcriptome of the zoonotic hookworm Ancylostoma ceylanicum identify infection-specific gene families.</title>
        <authorList>
            <person name="Schwarz E.M."/>
            <person name="Hu Y."/>
            <person name="Antoshechkin I."/>
            <person name="Miller M.M."/>
            <person name="Sternberg P.W."/>
            <person name="Aroian R.V."/>
        </authorList>
    </citation>
    <scope>NUCLEOTIDE SEQUENCE</scope>
    <source>
        <strain evidence="2">HY135</strain>
    </source>
</reference>
<protein>
    <submittedName>
        <fullName evidence="1">Uncharacterized protein</fullName>
    </submittedName>
</protein>
<organism evidence="1 2">
    <name type="scientific">Ancylostoma ceylanicum</name>
    <dbReference type="NCBI Taxonomy" id="53326"/>
    <lineage>
        <taxon>Eukaryota</taxon>
        <taxon>Metazoa</taxon>
        <taxon>Ecdysozoa</taxon>
        <taxon>Nematoda</taxon>
        <taxon>Chromadorea</taxon>
        <taxon>Rhabditida</taxon>
        <taxon>Rhabditina</taxon>
        <taxon>Rhabditomorpha</taxon>
        <taxon>Strongyloidea</taxon>
        <taxon>Ancylostomatidae</taxon>
        <taxon>Ancylostomatinae</taxon>
        <taxon>Ancylostoma</taxon>
    </lineage>
</organism>
<accession>A0A016V7B7</accession>
<proteinExistence type="predicted"/>
<sequence>MFDLRVPRRPSVIAQIAKLWSRRHQPSLLIIRPTRTLVGVKQMFFLGIIEYSSVTNVPVQENRAVGLTCAVPQFKYNGLACSYCTDVDITP</sequence>
<dbReference type="Proteomes" id="UP000024635">
    <property type="component" value="Unassembled WGS sequence"/>
</dbReference>
<gene>
    <name evidence="1" type="primary">Acey_s0017.g3449</name>
    <name evidence="1" type="ORF">Y032_0017g3449</name>
</gene>
<name>A0A016V7B7_9BILA</name>
<evidence type="ECO:0000313" key="1">
    <source>
        <dbReference type="EMBL" id="EYC22598.1"/>
    </source>
</evidence>
<evidence type="ECO:0000313" key="2">
    <source>
        <dbReference type="Proteomes" id="UP000024635"/>
    </source>
</evidence>